<organism evidence="1">
    <name type="scientific">Hordeum vulgare subsp. vulgare</name>
    <name type="common">Domesticated barley</name>
    <dbReference type="NCBI Taxonomy" id="112509"/>
    <lineage>
        <taxon>Eukaryota</taxon>
        <taxon>Viridiplantae</taxon>
        <taxon>Streptophyta</taxon>
        <taxon>Embryophyta</taxon>
        <taxon>Tracheophyta</taxon>
        <taxon>Spermatophyta</taxon>
        <taxon>Magnoliopsida</taxon>
        <taxon>Liliopsida</taxon>
        <taxon>Poales</taxon>
        <taxon>Poaceae</taxon>
        <taxon>BOP clade</taxon>
        <taxon>Pooideae</taxon>
        <taxon>Triticodae</taxon>
        <taxon>Triticeae</taxon>
        <taxon>Hordeinae</taxon>
        <taxon>Hordeum</taxon>
    </lineage>
</organism>
<sequence>MCVIALENITPMMCGYYLMPRLPRWTGQPGRKVCRGKYETMELTSRRDESDTLKPLESTINGVLSVRHLTFRVATCLPEREYGLVGRNPISMCTPRRRAGMKVPLSWNNASHLVRGHGCFRPWTERGGPSPWSAQYKLDPMLFEDVGLPVL</sequence>
<accession>F2DVQ8</accession>
<evidence type="ECO:0000313" key="1">
    <source>
        <dbReference type="EMBL" id="BAJ99179.1"/>
    </source>
</evidence>
<dbReference type="AlphaFoldDB" id="F2DVQ8"/>
<reference evidence="1" key="1">
    <citation type="journal article" date="2011" name="Plant Physiol.">
        <title>Comprehensive sequence analysis of 24,783 barley full-length cDNAs derived from 12 clone libraries.</title>
        <authorList>
            <person name="Matsumoto T."/>
            <person name="Tanaka T."/>
            <person name="Sakai H."/>
            <person name="Amano N."/>
            <person name="Kanamori H."/>
            <person name="Kurita K."/>
            <person name="Kikuta A."/>
            <person name="Kamiya K."/>
            <person name="Yamamoto M."/>
            <person name="Ikawa H."/>
            <person name="Fujii N."/>
            <person name="Hori K."/>
            <person name="Itoh T."/>
            <person name="Sato K."/>
        </authorList>
    </citation>
    <scope>NUCLEOTIDE SEQUENCE</scope>
    <source>
        <tissue evidence="1">Shoot and root</tissue>
    </source>
</reference>
<proteinExistence type="evidence at transcript level"/>
<dbReference type="EMBL" id="AK367976">
    <property type="protein sequence ID" value="BAJ99179.1"/>
    <property type="molecule type" value="mRNA"/>
</dbReference>
<protein>
    <submittedName>
        <fullName evidence="1">Predicted protein</fullName>
    </submittedName>
</protein>
<name>F2DVQ8_HORVV</name>